<keyword evidence="1" id="KW-0732">Signal</keyword>
<comment type="caution">
    <text evidence="2">The sequence shown here is derived from an EMBL/GenBank/DDBJ whole genome shotgun (WGS) entry which is preliminary data.</text>
</comment>
<dbReference type="EMBL" id="MSCH01000003">
    <property type="protein sequence ID" value="PQJ54656.1"/>
    <property type="molecule type" value="Genomic_DNA"/>
</dbReference>
<keyword evidence="3" id="KW-1185">Reference proteome</keyword>
<evidence type="ECO:0000313" key="2">
    <source>
        <dbReference type="EMBL" id="PQJ54656.1"/>
    </source>
</evidence>
<sequence length="447" mass="52110">MSLFKIEAFNVNMKLLALMSVLVLASSFSADVLALKVEAGRVPTAKLVEGIKSRDGRWFEVEMIVFKRTDNVKLREQFSQNVKSLVDVRQWDLVRELLQPDLSYYLTGLPECHQDKNPLADVKLSKFLSPSQFYNQMMAYQRLINEKWQFTNELCLMPNESLVGYWDLVNDLPRVGRNNYTHVPYYEVPKTITTGGYDDFHNVYVIGKKDLKLTAQFNKLESNPTTEPMLHIGWRQPGLSKRDARPVYIIAGKNYTDKFKYDGSEKLPPLLPSELELESQRNLDDEIDLDSPFRYKNSVQSFMRKLQSGAVVDFKNRTLIYPKQREMPAETWQVDGFIKVHLDHYLYIDGQFNFRELSQMKIDPIKFLAQVTKDKGRTNELDDGLSSQQSDVDSYAELEAENPEDFVTINYLKNYNFKQTRKSYSGDLHYLDHPKMGILIQIRKYRH</sequence>
<dbReference type="AlphaFoldDB" id="A0A2S7UXD2"/>
<proteinExistence type="predicted"/>
<name>A0A2S7UXD2_9GAMM</name>
<dbReference type="OrthoDB" id="5566524at2"/>
<feature type="signal peptide" evidence="1">
    <location>
        <begin position="1"/>
        <end position="30"/>
    </location>
</feature>
<feature type="chain" id="PRO_5015423076" evidence="1">
    <location>
        <begin position="31"/>
        <end position="447"/>
    </location>
</feature>
<protein>
    <submittedName>
        <fullName evidence="2">Uncharacterized protein</fullName>
    </submittedName>
</protein>
<evidence type="ECO:0000256" key="1">
    <source>
        <dbReference type="SAM" id="SignalP"/>
    </source>
</evidence>
<accession>A0A2S7UXD2</accession>
<dbReference type="RefSeq" id="WP_105053175.1">
    <property type="nucleotide sequence ID" value="NZ_BMYG01000001.1"/>
</dbReference>
<organism evidence="2 3">
    <name type="scientific">Psychrosphaera saromensis</name>
    <dbReference type="NCBI Taxonomy" id="716813"/>
    <lineage>
        <taxon>Bacteria</taxon>
        <taxon>Pseudomonadati</taxon>
        <taxon>Pseudomonadota</taxon>
        <taxon>Gammaproteobacteria</taxon>
        <taxon>Alteromonadales</taxon>
        <taxon>Pseudoalteromonadaceae</taxon>
        <taxon>Psychrosphaera</taxon>
    </lineage>
</organism>
<dbReference type="Pfam" id="PF10972">
    <property type="entry name" value="CsiV"/>
    <property type="match status" value="1"/>
</dbReference>
<dbReference type="InterPro" id="IPR021241">
    <property type="entry name" value="CsiV"/>
</dbReference>
<evidence type="ECO:0000313" key="3">
    <source>
        <dbReference type="Proteomes" id="UP000239007"/>
    </source>
</evidence>
<reference evidence="2 3" key="1">
    <citation type="submission" date="2016-12" db="EMBL/GenBank/DDBJ databases">
        <title>Diversity of luminous bacteria.</title>
        <authorList>
            <person name="Yoshizawa S."/>
            <person name="Kogure K."/>
        </authorList>
    </citation>
    <scope>NUCLEOTIDE SEQUENCE [LARGE SCALE GENOMIC DNA]</scope>
    <source>
        <strain evidence="2 3">SA4-48</strain>
    </source>
</reference>
<dbReference type="Proteomes" id="UP000239007">
    <property type="component" value="Unassembled WGS sequence"/>
</dbReference>
<gene>
    <name evidence="2" type="ORF">BTO11_14040</name>
</gene>